<dbReference type="EMBL" id="LAZR01021172">
    <property type="protein sequence ID" value="KKL86232.1"/>
    <property type="molecule type" value="Genomic_DNA"/>
</dbReference>
<dbReference type="AlphaFoldDB" id="A0A0F9IFP0"/>
<comment type="caution">
    <text evidence="1">The sequence shown here is derived from an EMBL/GenBank/DDBJ whole genome shotgun (WGS) entry which is preliminary data.</text>
</comment>
<organism evidence="1">
    <name type="scientific">marine sediment metagenome</name>
    <dbReference type="NCBI Taxonomy" id="412755"/>
    <lineage>
        <taxon>unclassified sequences</taxon>
        <taxon>metagenomes</taxon>
        <taxon>ecological metagenomes</taxon>
    </lineage>
</organism>
<sequence length="65" mass="7488">MRNDSLVWAHKKKLNLRDGIVFSLKDMSYLFDIIACEKKSVNVKKGAQMCLTTSFFIDSVHACKY</sequence>
<gene>
    <name evidence="1" type="ORF">LCGC14_1946750</name>
</gene>
<evidence type="ECO:0000313" key="1">
    <source>
        <dbReference type="EMBL" id="KKL86232.1"/>
    </source>
</evidence>
<reference evidence="1" key="1">
    <citation type="journal article" date="2015" name="Nature">
        <title>Complex archaea that bridge the gap between prokaryotes and eukaryotes.</title>
        <authorList>
            <person name="Spang A."/>
            <person name="Saw J.H."/>
            <person name="Jorgensen S.L."/>
            <person name="Zaremba-Niedzwiedzka K."/>
            <person name="Martijn J."/>
            <person name="Lind A.E."/>
            <person name="van Eijk R."/>
            <person name="Schleper C."/>
            <person name="Guy L."/>
            <person name="Ettema T.J."/>
        </authorList>
    </citation>
    <scope>NUCLEOTIDE SEQUENCE</scope>
</reference>
<proteinExistence type="predicted"/>
<name>A0A0F9IFP0_9ZZZZ</name>
<accession>A0A0F9IFP0</accession>
<protein>
    <submittedName>
        <fullName evidence="1">Uncharacterized protein</fullName>
    </submittedName>
</protein>
<feature type="non-terminal residue" evidence="1">
    <location>
        <position position="65"/>
    </location>
</feature>